<feature type="active site" description="Charge relay system" evidence="5">
    <location>
        <position position="231"/>
    </location>
</feature>
<keyword evidence="4 5" id="KW-0720">Serine protease</keyword>
<feature type="domain" description="Peptidase S8/S53" evidence="7">
    <location>
        <begin position="189"/>
        <end position="417"/>
    </location>
</feature>
<evidence type="ECO:0000256" key="3">
    <source>
        <dbReference type="ARBA" id="ARBA00022801"/>
    </source>
</evidence>
<dbReference type="InterPro" id="IPR050131">
    <property type="entry name" value="Peptidase_S8_subtilisin-like"/>
</dbReference>
<evidence type="ECO:0000313" key="8">
    <source>
        <dbReference type="EMBL" id="PPU83105.1"/>
    </source>
</evidence>
<comment type="caution">
    <text evidence="8">The sequence shown here is derived from an EMBL/GenBank/DDBJ whole genome shotgun (WGS) entry which is preliminary data.</text>
</comment>
<comment type="similarity">
    <text evidence="1 5">Belongs to the peptidase S8 family.</text>
</comment>
<dbReference type="RefSeq" id="WP_010341701.1">
    <property type="nucleotide sequence ID" value="NZ_CP132343.1"/>
</dbReference>
<evidence type="ECO:0000313" key="9">
    <source>
        <dbReference type="Proteomes" id="UP000247346"/>
    </source>
</evidence>
<dbReference type="SUPFAM" id="SSF52743">
    <property type="entry name" value="Subtilisin-like"/>
    <property type="match status" value="1"/>
</dbReference>
<dbReference type="PANTHER" id="PTHR43806">
    <property type="entry name" value="PEPTIDASE S8"/>
    <property type="match status" value="1"/>
</dbReference>
<feature type="active site" description="Charge relay system" evidence="5">
    <location>
        <position position="381"/>
    </location>
</feature>
<evidence type="ECO:0000259" key="7">
    <source>
        <dbReference type="Pfam" id="PF00082"/>
    </source>
</evidence>
<dbReference type="PROSITE" id="PS51892">
    <property type="entry name" value="SUBTILASE"/>
    <property type="match status" value="1"/>
</dbReference>
<dbReference type="GeneID" id="93879136"/>
<keyword evidence="6" id="KW-0732">Signal</keyword>
<dbReference type="AlphaFoldDB" id="A0A2P5Z550"/>
<feature type="signal peptide" evidence="6">
    <location>
        <begin position="1"/>
        <end position="21"/>
    </location>
</feature>
<sequence length="440" mass="45327">MKLRLACLLVACLGLGACAHAAPAAIADPAPAAKAPSLDPSPALDSQRQIVLAVANPMAAPSRHAGSNLLGYASARYYGAGTQAVATLDALNKRYGLREVAGWPIKALGLYCVVLEPAPGSDRAALLAQLAKDDRVALSQPLQDFGTYSADSQAAATPTQPLRYNDPYVDMQRGFAATNAATAQALSQGQGVDVAIVDTGVDTAHPDLRGRLRNTRDLVAADPGAFNRDHHGTEVAGIIAAGSNNHLGIVGIAPKAMLDVYKACWYPQRPGAGAGCNSFTLAKALAAIGDTRTRIINLSLGGPADPLLRKLLEQLLREGRIVVAAMPPNGRLDGFPDGIPGVIVVRSSTATPAPAGVLSAPGEDILTTQPNGGYDFTSGSSMATAHVSGVVALLLALAPQLDARSVHDLLLRTSRTRDGLLQVDAAAAVQALPRSAPLAR</sequence>
<dbReference type="EMBL" id="MDEK01000006">
    <property type="protein sequence ID" value="PPU83105.1"/>
    <property type="molecule type" value="Genomic_DNA"/>
</dbReference>
<evidence type="ECO:0000256" key="5">
    <source>
        <dbReference type="PROSITE-ProRule" id="PRU01240"/>
    </source>
</evidence>
<dbReference type="STRING" id="56458.SB85_02150"/>
<dbReference type="PRINTS" id="PR00723">
    <property type="entry name" value="SUBTILISIN"/>
</dbReference>
<keyword evidence="3 5" id="KW-0378">Hydrolase</keyword>
<dbReference type="PANTHER" id="PTHR43806:SF11">
    <property type="entry name" value="CEREVISIN-RELATED"/>
    <property type="match status" value="1"/>
</dbReference>
<gene>
    <name evidence="8" type="ORF">XsacCFBP4641_07990</name>
</gene>
<proteinExistence type="inferred from homology"/>
<dbReference type="Pfam" id="PF00082">
    <property type="entry name" value="Peptidase_S8"/>
    <property type="match status" value="1"/>
</dbReference>
<dbReference type="PROSITE" id="PS00137">
    <property type="entry name" value="SUBTILASE_HIS"/>
    <property type="match status" value="1"/>
</dbReference>
<accession>A0A2P5Z550</accession>
<dbReference type="PROSITE" id="PS51257">
    <property type="entry name" value="PROKAR_LIPOPROTEIN"/>
    <property type="match status" value="1"/>
</dbReference>
<dbReference type="OrthoDB" id="9790784at2"/>
<reference evidence="8 9" key="1">
    <citation type="submission" date="2016-08" db="EMBL/GenBank/DDBJ databases">
        <authorList>
            <person name="Seilhamer J.J."/>
        </authorList>
    </citation>
    <scope>NUCLEOTIDE SEQUENCE [LARGE SCALE GENOMIC DNA]</scope>
    <source>
        <strain evidence="8 9">CFBP4641</strain>
    </source>
</reference>
<dbReference type="PROSITE" id="PS00136">
    <property type="entry name" value="SUBTILASE_ASP"/>
    <property type="match status" value="1"/>
</dbReference>
<dbReference type="InterPro" id="IPR023827">
    <property type="entry name" value="Peptidase_S8_Asp-AS"/>
</dbReference>
<evidence type="ECO:0000256" key="6">
    <source>
        <dbReference type="SAM" id="SignalP"/>
    </source>
</evidence>
<name>A0A2P5Z550_9XANT</name>
<evidence type="ECO:0000256" key="1">
    <source>
        <dbReference type="ARBA" id="ARBA00011073"/>
    </source>
</evidence>
<dbReference type="InterPro" id="IPR022398">
    <property type="entry name" value="Peptidase_S8_His-AS"/>
</dbReference>
<organism evidence="8 9">
    <name type="scientific">Xanthomonas sacchari</name>
    <dbReference type="NCBI Taxonomy" id="56458"/>
    <lineage>
        <taxon>Bacteria</taxon>
        <taxon>Pseudomonadati</taxon>
        <taxon>Pseudomonadota</taxon>
        <taxon>Gammaproteobacteria</taxon>
        <taxon>Lysobacterales</taxon>
        <taxon>Lysobacteraceae</taxon>
        <taxon>Xanthomonas</taxon>
    </lineage>
</organism>
<dbReference type="GO" id="GO:0006508">
    <property type="term" value="P:proteolysis"/>
    <property type="evidence" value="ECO:0007669"/>
    <property type="project" value="UniProtKB-KW"/>
</dbReference>
<evidence type="ECO:0000256" key="4">
    <source>
        <dbReference type="ARBA" id="ARBA00022825"/>
    </source>
</evidence>
<keyword evidence="2 5" id="KW-0645">Protease</keyword>
<dbReference type="InterPro" id="IPR015500">
    <property type="entry name" value="Peptidase_S8_subtilisin-rel"/>
</dbReference>
<feature type="active site" description="Charge relay system" evidence="5">
    <location>
        <position position="198"/>
    </location>
</feature>
<dbReference type="Gene3D" id="3.40.50.200">
    <property type="entry name" value="Peptidase S8/S53 domain"/>
    <property type="match status" value="1"/>
</dbReference>
<protein>
    <submittedName>
        <fullName evidence="8">Serine protease</fullName>
    </submittedName>
</protein>
<feature type="chain" id="PRO_5015184513" evidence="6">
    <location>
        <begin position="22"/>
        <end position="440"/>
    </location>
</feature>
<dbReference type="InterPro" id="IPR036852">
    <property type="entry name" value="Peptidase_S8/S53_dom_sf"/>
</dbReference>
<dbReference type="Proteomes" id="UP000247346">
    <property type="component" value="Unassembled WGS sequence"/>
</dbReference>
<evidence type="ECO:0000256" key="2">
    <source>
        <dbReference type="ARBA" id="ARBA00022670"/>
    </source>
</evidence>
<dbReference type="GO" id="GO:0004252">
    <property type="term" value="F:serine-type endopeptidase activity"/>
    <property type="evidence" value="ECO:0007669"/>
    <property type="project" value="UniProtKB-UniRule"/>
</dbReference>
<dbReference type="InterPro" id="IPR000209">
    <property type="entry name" value="Peptidase_S8/S53_dom"/>
</dbReference>